<evidence type="ECO:0000313" key="7">
    <source>
        <dbReference type="EMBL" id="SNR65972.1"/>
    </source>
</evidence>
<feature type="chain" id="PRO_5012218389" evidence="6">
    <location>
        <begin position="21"/>
        <end position="274"/>
    </location>
</feature>
<evidence type="ECO:0000313" key="8">
    <source>
        <dbReference type="Proteomes" id="UP000198417"/>
    </source>
</evidence>
<gene>
    <name evidence="7" type="ORF">SAMN06265370_114112</name>
</gene>
<dbReference type="RefSeq" id="WP_089271972.1">
    <property type="nucleotide sequence ID" value="NZ_FZNN01000014.1"/>
</dbReference>
<dbReference type="Pfam" id="PF06629">
    <property type="entry name" value="MipA"/>
    <property type="match status" value="1"/>
</dbReference>
<sequence length="274" mass="29348">MTLRRVTIALFCLAATPTLAAGPTPAETDPLMMTPAPVVEPRPTLLFSLRGGVKSTPEYFGADKGAVSPDLGFKFHFLRIPGGREIGNIDPWADSTGFNMHGSVGYIGARDPDDYKDLSGMDDVDATVELGGGIGYNMQNFGVFANLRRGFGGHEGWVAEAGADYILHPTDRLRLNMGPRLLWGDDTYTDTYFGVDTSEVAVGRPAYQADGGLVTAGVEFGARYRISDLWGLEGAVSYDVLQNDAAASPLVDGSGDDNQWGVRLGVTRVFQLGF</sequence>
<comment type="subcellular location">
    <subcellularLocation>
        <location evidence="1">Cell outer membrane</location>
    </subcellularLocation>
</comment>
<keyword evidence="4" id="KW-0472">Membrane</keyword>
<accession>A0A238Y4R0</accession>
<dbReference type="InterPro" id="IPR010583">
    <property type="entry name" value="MipA"/>
</dbReference>
<keyword evidence="5" id="KW-0998">Cell outer membrane</keyword>
<evidence type="ECO:0000256" key="3">
    <source>
        <dbReference type="ARBA" id="ARBA00022729"/>
    </source>
</evidence>
<dbReference type="PANTHER" id="PTHR38776:SF1">
    <property type="entry name" value="MLTA-INTERACTING PROTEIN-RELATED"/>
    <property type="match status" value="1"/>
</dbReference>
<organism evidence="7 8">
    <name type="scientific">Puniceibacterium sediminis</name>
    <dbReference type="NCBI Taxonomy" id="1608407"/>
    <lineage>
        <taxon>Bacteria</taxon>
        <taxon>Pseudomonadati</taxon>
        <taxon>Pseudomonadota</taxon>
        <taxon>Alphaproteobacteria</taxon>
        <taxon>Rhodobacterales</taxon>
        <taxon>Paracoccaceae</taxon>
        <taxon>Puniceibacterium</taxon>
    </lineage>
</organism>
<dbReference type="PANTHER" id="PTHR38776">
    <property type="entry name" value="MLTA-INTERACTING PROTEIN-RELATED"/>
    <property type="match status" value="1"/>
</dbReference>
<protein>
    <submittedName>
        <fullName evidence="7">Outer membrane protein</fullName>
    </submittedName>
</protein>
<proteinExistence type="inferred from homology"/>
<evidence type="ECO:0000256" key="2">
    <source>
        <dbReference type="ARBA" id="ARBA00005722"/>
    </source>
</evidence>
<evidence type="ECO:0000256" key="6">
    <source>
        <dbReference type="SAM" id="SignalP"/>
    </source>
</evidence>
<dbReference type="GO" id="GO:0009279">
    <property type="term" value="C:cell outer membrane"/>
    <property type="evidence" value="ECO:0007669"/>
    <property type="project" value="UniProtKB-SubCell"/>
</dbReference>
<reference evidence="7 8" key="1">
    <citation type="submission" date="2017-06" db="EMBL/GenBank/DDBJ databases">
        <authorList>
            <person name="Kim H.J."/>
            <person name="Triplett B.A."/>
        </authorList>
    </citation>
    <scope>NUCLEOTIDE SEQUENCE [LARGE SCALE GENOMIC DNA]</scope>
    <source>
        <strain evidence="7 8">DSM 29052</strain>
    </source>
</reference>
<dbReference type="OrthoDB" id="5462484at2"/>
<keyword evidence="3 6" id="KW-0732">Signal</keyword>
<evidence type="ECO:0000256" key="4">
    <source>
        <dbReference type="ARBA" id="ARBA00023136"/>
    </source>
</evidence>
<keyword evidence="8" id="KW-1185">Reference proteome</keyword>
<dbReference type="Proteomes" id="UP000198417">
    <property type="component" value="Unassembled WGS sequence"/>
</dbReference>
<feature type="signal peptide" evidence="6">
    <location>
        <begin position="1"/>
        <end position="20"/>
    </location>
</feature>
<dbReference type="EMBL" id="FZNN01000014">
    <property type="protein sequence ID" value="SNR65972.1"/>
    <property type="molecule type" value="Genomic_DNA"/>
</dbReference>
<name>A0A238Y4R0_9RHOB</name>
<dbReference type="AlphaFoldDB" id="A0A238Y4R0"/>
<evidence type="ECO:0000256" key="1">
    <source>
        <dbReference type="ARBA" id="ARBA00004442"/>
    </source>
</evidence>
<evidence type="ECO:0000256" key="5">
    <source>
        <dbReference type="ARBA" id="ARBA00023237"/>
    </source>
</evidence>
<comment type="similarity">
    <text evidence="2">Belongs to the MipA/OmpV family.</text>
</comment>